<dbReference type="EMBL" id="MU004323">
    <property type="protein sequence ID" value="KAF2657668.1"/>
    <property type="molecule type" value="Genomic_DNA"/>
</dbReference>
<evidence type="ECO:0000313" key="2">
    <source>
        <dbReference type="EMBL" id="KAF2657668.1"/>
    </source>
</evidence>
<feature type="compositionally biased region" description="Basic and acidic residues" evidence="1">
    <location>
        <begin position="1"/>
        <end position="11"/>
    </location>
</feature>
<feature type="region of interest" description="Disordered" evidence="1">
    <location>
        <begin position="61"/>
        <end position="127"/>
    </location>
</feature>
<keyword evidence="3" id="KW-1185">Reference proteome</keyword>
<feature type="compositionally biased region" description="Basic and acidic residues" evidence="1">
    <location>
        <begin position="81"/>
        <end position="109"/>
    </location>
</feature>
<feature type="region of interest" description="Disordered" evidence="1">
    <location>
        <begin position="1"/>
        <end position="48"/>
    </location>
</feature>
<sequence length="127" mass="13380">ESMSDNKETEHIPTTQNKDEGEEEQQKGSGGLLAPLGDPLGKALNTGLRPIGAPLEKVTGPLGNAVGGSTRGALGPLLGEEQERSEVLGGKNKDSYESKPEKIAGKEQTGDNPLGLDQTGRWGFREE</sequence>
<organism evidence="2 3">
    <name type="scientific">Lophiostoma macrostomum CBS 122681</name>
    <dbReference type="NCBI Taxonomy" id="1314788"/>
    <lineage>
        <taxon>Eukaryota</taxon>
        <taxon>Fungi</taxon>
        <taxon>Dikarya</taxon>
        <taxon>Ascomycota</taxon>
        <taxon>Pezizomycotina</taxon>
        <taxon>Dothideomycetes</taxon>
        <taxon>Pleosporomycetidae</taxon>
        <taxon>Pleosporales</taxon>
        <taxon>Lophiostomataceae</taxon>
        <taxon>Lophiostoma</taxon>
    </lineage>
</organism>
<protein>
    <submittedName>
        <fullName evidence="2">Uncharacterized protein</fullName>
    </submittedName>
</protein>
<evidence type="ECO:0000313" key="3">
    <source>
        <dbReference type="Proteomes" id="UP000799324"/>
    </source>
</evidence>
<accession>A0A6A6TFB0</accession>
<dbReference type="AlphaFoldDB" id="A0A6A6TFB0"/>
<feature type="non-terminal residue" evidence="2">
    <location>
        <position position="1"/>
    </location>
</feature>
<reference evidence="2" key="1">
    <citation type="journal article" date="2020" name="Stud. Mycol.">
        <title>101 Dothideomycetes genomes: a test case for predicting lifestyles and emergence of pathogens.</title>
        <authorList>
            <person name="Haridas S."/>
            <person name="Albert R."/>
            <person name="Binder M."/>
            <person name="Bloem J."/>
            <person name="Labutti K."/>
            <person name="Salamov A."/>
            <person name="Andreopoulos B."/>
            <person name="Baker S."/>
            <person name="Barry K."/>
            <person name="Bills G."/>
            <person name="Bluhm B."/>
            <person name="Cannon C."/>
            <person name="Castanera R."/>
            <person name="Culley D."/>
            <person name="Daum C."/>
            <person name="Ezra D."/>
            <person name="Gonzalez J."/>
            <person name="Henrissat B."/>
            <person name="Kuo A."/>
            <person name="Liang C."/>
            <person name="Lipzen A."/>
            <person name="Lutzoni F."/>
            <person name="Magnuson J."/>
            <person name="Mondo S."/>
            <person name="Nolan M."/>
            <person name="Ohm R."/>
            <person name="Pangilinan J."/>
            <person name="Park H.-J."/>
            <person name="Ramirez L."/>
            <person name="Alfaro M."/>
            <person name="Sun H."/>
            <person name="Tritt A."/>
            <person name="Yoshinaga Y."/>
            <person name="Zwiers L.-H."/>
            <person name="Turgeon B."/>
            <person name="Goodwin S."/>
            <person name="Spatafora J."/>
            <person name="Crous P."/>
            <person name="Grigoriev I."/>
        </authorList>
    </citation>
    <scope>NUCLEOTIDE SEQUENCE</scope>
    <source>
        <strain evidence="2">CBS 122681</strain>
    </source>
</reference>
<feature type="compositionally biased region" description="Low complexity" evidence="1">
    <location>
        <begin position="32"/>
        <end position="44"/>
    </location>
</feature>
<evidence type="ECO:0000256" key="1">
    <source>
        <dbReference type="SAM" id="MobiDB-lite"/>
    </source>
</evidence>
<name>A0A6A6TFB0_9PLEO</name>
<proteinExistence type="predicted"/>
<dbReference type="Proteomes" id="UP000799324">
    <property type="component" value="Unassembled WGS sequence"/>
</dbReference>
<dbReference type="OrthoDB" id="3902208at2759"/>
<gene>
    <name evidence="2" type="ORF">K491DRAFT_594624</name>
</gene>